<dbReference type="CDD" id="cd16539">
    <property type="entry name" value="RING-HC_RNF113A_B"/>
    <property type="match status" value="1"/>
</dbReference>
<dbReference type="InterPro" id="IPR039971">
    <property type="entry name" value="CWC24-like"/>
</dbReference>
<dbReference type="SMART" id="SM00356">
    <property type="entry name" value="ZnF_C3H1"/>
    <property type="match status" value="1"/>
</dbReference>
<name>A0A915LR87_MELJA</name>
<dbReference type="SUPFAM" id="SSF64356">
    <property type="entry name" value="SNARE-like"/>
    <property type="match status" value="1"/>
</dbReference>
<sequence>MTVYHLLIINRAGSLIYDWENRRSVDPQIAPLSANEKIILASIFHSLYTIASQLSPVAKSSGVEVLETSQFRNPFYSIDMPIRAEKFDASMKIVIERNCFVSSMYLKYYLDAQGNRVYTLKLAKKGDFLKFCTQLLVWNLVAIFAFRRFFNEEITSLNEKGIKTPKLSELWDERSGRPKSIKKRRTEDLEESSGTDSNEDLVKFDHDVKFSSSGVNRTVPNDMGATARTEIDTDHTMDAQSQFERVQKILKNKRLEMEKNLAIEEEERKKYGERAKRPSRLQEAGTSKEQPKIYQGLALYGAKEKEDTVKGNASSGLNRMGPIRATQYMRASVRWDYAPDICKDYKETGYCTFGDSCKFMHDRTDYKHGWEIERDWEEGKLKESKDDEFLVSSEAESDTEQDKLPHSCYICRENFKQPVVTKCKHYFCEGCALQHYQKSKKCALCGEKTDGVFNVARDILAKIKTRNEAKLKEEIDEDSSPEQMEVKTLEFAEEGECEGTND</sequence>
<dbReference type="Gene3D" id="4.10.80.300">
    <property type="match status" value="1"/>
</dbReference>
<evidence type="ECO:0000256" key="6">
    <source>
        <dbReference type="ARBA" id="ARBA00022824"/>
    </source>
</evidence>
<dbReference type="InterPro" id="IPR007233">
    <property type="entry name" value="TRAPPC"/>
</dbReference>
<dbReference type="Gene3D" id="3.30.40.10">
    <property type="entry name" value="Zinc/RING finger domain, C3HC4 (zinc finger)"/>
    <property type="match status" value="1"/>
</dbReference>
<organism evidence="14 15">
    <name type="scientific">Meloidogyne javanica</name>
    <name type="common">Root-knot nematode worm</name>
    <dbReference type="NCBI Taxonomy" id="6303"/>
    <lineage>
        <taxon>Eukaryota</taxon>
        <taxon>Metazoa</taxon>
        <taxon>Ecdysozoa</taxon>
        <taxon>Nematoda</taxon>
        <taxon>Chromadorea</taxon>
        <taxon>Rhabditida</taxon>
        <taxon>Tylenchina</taxon>
        <taxon>Tylenchomorpha</taxon>
        <taxon>Tylenchoidea</taxon>
        <taxon>Meloidogynidae</taxon>
        <taxon>Meloidogyninae</taxon>
        <taxon>Meloidogyne</taxon>
        <taxon>Meloidogyne incognita group</taxon>
    </lineage>
</organism>
<evidence type="ECO:0000256" key="3">
    <source>
        <dbReference type="ARBA" id="ARBA00022448"/>
    </source>
</evidence>
<feature type="compositionally biased region" description="Acidic residues" evidence="11">
    <location>
        <begin position="491"/>
        <end position="502"/>
    </location>
</feature>
<dbReference type="PROSITE" id="PS50103">
    <property type="entry name" value="ZF_C3H1"/>
    <property type="match status" value="1"/>
</dbReference>
<feature type="region of interest" description="Disordered" evidence="11">
    <location>
        <begin position="472"/>
        <end position="502"/>
    </location>
</feature>
<dbReference type="SUPFAM" id="SSF90229">
    <property type="entry name" value="CCCH zinc finger"/>
    <property type="match status" value="1"/>
</dbReference>
<protein>
    <submittedName>
        <fullName evidence="15">RING-type E3 ubiquitin transferase</fullName>
    </submittedName>
</protein>
<evidence type="ECO:0000256" key="7">
    <source>
        <dbReference type="ARBA" id="ARBA00022833"/>
    </source>
</evidence>
<evidence type="ECO:0000256" key="10">
    <source>
        <dbReference type="PROSITE-ProRule" id="PRU00723"/>
    </source>
</evidence>
<dbReference type="AlphaFoldDB" id="A0A915LR87"/>
<reference evidence="15" key="1">
    <citation type="submission" date="2022-11" db="UniProtKB">
        <authorList>
            <consortium name="WormBaseParasite"/>
        </authorList>
    </citation>
    <scope>IDENTIFICATION</scope>
</reference>
<evidence type="ECO:0000259" key="13">
    <source>
        <dbReference type="PROSITE" id="PS50103"/>
    </source>
</evidence>
<comment type="subcellular location">
    <subcellularLocation>
        <location evidence="1">Endoplasmic reticulum</location>
    </subcellularLocation>
    <subcellularLocation>
        <location evidence="2">Golgi apparatus</location>
    </subcellularLocation>
</comment>
<keyword evidence="7 10" id="KW-0862">Zinc</keyword>
<evidence type="ECO:0000259" key="12">
    <source>
        <dbReference type="PROSITE" id="PS50089"/>
    </source>
</evidence>
<evidence type="ECO:0000256" key="4">
    <source>
        <dbReference type="ARBA" id="ARBA00022723"/>
    </source>
</evidence>
<dbReference type="GO" id="GO:0016192">
    <property type="term" value="P:vesicle-mediated transport"/>
    <property type="evidence" value="ECO:0007669"/>
    <property type="project" value="UniProtKB-KW"/>
</dbReference>
<dbReference type="SMART" id="SM01399">
    <property type="entry name" value="Sybindin"/>
    <property type="match status" value="1"/>
</dbReference>
<dbReference type="PROSITE" id="PS00518">
    <property type="entry name" value="ZF_RING_1"/>
    <property type="match status" value="1"/>
</dbReference>
<dbReference type="SUPFAM" id="SSF57850">
    <property type="entry name" value="RING/U-box"/>
    <property type="match status" value="1"/>
</dbReference>
<keyword evidence="14" id="KW-1185">Reference proteome</keyword>
<evidence type="ECO:0000256" key="9">
    <source>
        <dbReference type="ARBA" id="ARBA00023034"/>
    </source>
</evidence>
<dbReference type="InterPro" id="IPR018957">
    <property type="entry name" value="Znf_C3HC4_RING-type"/>
</dbReference>
<dbReference type="WBParaSite" id="scaffold16510_cov234.g18287">
    <property type="protein sequence ID" value="scaffold16510_cov234.g18287"/>
    <property type="gene ID" value="scaffold16510_cov234.g18287"/>
</dbReference>
<dbReference type="InterPro" id="IPR011012">
    <property type="entry name" value="Longin-like_dom_sf"/>
</dbReference>
<dbReference type="GO" id="GO:0034247">
    <property type="term" value="P:snoRNA splicing"/>
    <property type="evidence" value="ECO:0007669"/>
    <property type="project" value="TreeGrafter"/>
</dbReference>
<dbReference type="PANTHER" id="PTHR12930">
    <property type="entry name" value="ZINC FINGER PROTEIN 183"/>
    <property type="match status" value="1"/>
</dbReference>
<keyword evidence="8" id="KW-0931">ER-Golgi transport</keyword>
<feature type="region of interest" description="Disordered" evidence="11">
    <location>
        <begin position="268"/>
        <end position="289"/>
    </location>
</feature>
<dbReference type="SMART" id="SM00184">
    <property type="entry name" value="RING"/>
    <property type="match status" value="1"/>
</dbReference>
<dbReference type="Gene3D" id="4.10.1000.10">
    <property type="entry name" value="Zinc finger, CCCH-type"/>
    <property type="match status" value="1"/>
</dbReference>
<dbReference type="Pfam" id="PF04099">
    <property type="entry name" value="Sybindin"/>
    <property type="match status" value="1"/>
</dbReference>
<dbReference type="InterPro" id="IPR036855">
    <property type="entry name" value="Znf_CCCH_sf"/>
</dbReference>
<dbReference type="InterPro" id="IPR013083">
    <property type="entry name" value="Znf_RING/FYVE/PHD"/>
</dbReference>
<evidence type="ECO:0000313" key="15">
    <source>
        <dbReference type="WBParaSite" id="scaffold16510_cov234.g18287"/>
    </source>
</evidence>
<evidence type="ECO:0000256" key="1">
    <source>
        <dbReference type="ARBA" id="ARBA00004240"/>
    </source>
</evidence>
<dbReference type="Pfam" id="PF00642">
    <property type="entry name" value="zf-CCCH"/>
    <property type="match status" value="1"/>
</dbReference>
<feature type="zinc finger region" description="C3H1-type" evidence="10">
    <location>
        <begin position="336"/>
        <end position="364"/>
    </location>
</feature>
<evidence type="ECO:0000313" key="14">
    <source>
        <dbReference type="Proteomes" id="UP000887561"/>
    </source>
</evidence>
<evidence type="ECO:0000256" key="2">
    <source>
        <dbReference type="ARBA" id="ARBA00004555"/>
    </source>
</evidence>
<dbReference type="InterPro" id="IPR017907">
    <property type="entry name" value="Znf_RING_CS"/>
</dbReference>
<dbReference type="PANTHER" id="PTHR12930:SF0">
    <property type="entry name" value="RING FINGER PROTEIN 113B"/>
    <property type="match status" value="1"/>
</dbReference>
<dbReference type="InterPro" id="IPR001841">
    <property type="entry name" value="Znf_RING"/>
</dbReference>
<dbReference type="GO" id="GO:0005783">
    <property type="term" value="C:endoplasmic reticulum"/>
    <property type="evidence" value="ECO:0007669"/>
    <property type="project" value="UniProtKB-SubCell"/>
</dbReference>
<dbReference type="FunFam" id="3.30.40.10:FF:000045">
    <property type="entry name" value="RING finger protein 113A"/>
    <property type="match status" value="1"/>
</dbReference>
<dbReference type="GO" id="GO:0030008">
    <property type="term" value="C:TRAPP complex"/>
    <property type="evidence" value="ECO:0007669"/>
    <property type="project" value="InterPro"/>
</dbReference>
<dbReference type="Pfam" id="PF00097">
    <property type="entry name" value="zf-C3HC4"/>
    <property type="match status" value="1"/>
</dbReference>
<dbReference type="InterPro" id="IPR000571">
    <property type="entry name" value="Znf_CCCH"/>
</dbReference>
<dbReference type="PROSITE" id="PS50089">
    <property type="entry name" value="ZF_RING_2"/>
    <property type="match status" value="1"/>
</dbReference>
<evidence type="ECO:0000256" key="8">
    <source>
        <dbReference type="ARBA" id="ARBA00022892"/>
    </source>
</evidence>
<feature type="domain" description="C3H1-type" evidence="13">
    <location>
        <begin position="336"/>
        <end position="364"/>
    </location>
</feature>
<keyword evidence="6" id="KW-0256">Endoplasmic reticulum</keyword>
<keyword evidence="3" id="KW-0813">Transport</keyword>
<keyword evidence="4 10" id="KW-0479">Metal-binding</keyword>
<dbReference type="GO" id="GO:0005684">
    <property type="term" value="C:U2-type spliceosomal complex"/>
    <property type="evidence" value="ECO:0007669"/>
    <property type="project" value="TreeGrafter"/>
</dbReference>
<keyword evidence="5 10" id="KW-0863">Zinc-finger</keyword>
<dbReference type="Proteomes" id="UP000887561">
    <property type="component" value="Unplaced"/>
</dbReference>
<dbReference type="GO" id="GO:0008270">
    <property type="term" value="F:zinc ion binding"/>
    <property type="evidence" value="ECO:0007669"/>
    <property type="project" value="UniProtKB-KW"/>
</dbReference>
<dbReference type="Gene3D" id="3.30.450.70">
    <property type="match status" value="1"/>
</dbReference>
<feature type="domain" description="RING-type" evidence="12">
    <location>
        <begin position="408"/>
        <end position="445"/>
    </location>
</feature>
<evidence type="ECO:0000256" key="5">
    <source>
        <dbReference type="ARBA" id="ARBA00022771"/>
    </source>
</evidence>
<evidence type="ECO:0000256" key="11">
    <source>
        <dbReference type="SAM" id="MobiDB-lite"/>
    </source>
</evidence>
<keyword evidence="9" id="KW-0333">Golgi apparatus</keyword>
<accession>A0A915LR87</accession>
<proteinExistence type="predicted"/>
<dbReference type="GO" id="GO:0005794">
    <property type="term" value="C:Golgi apparatus"/>
    <property type="evidence" value="ECO:0007669"/>
    <property type="project" value="UniProtKB-SubCell"/>
</dbReference>